<gene>
    <name evidence="4" type="ORF">RF11_12507</name>
</gene>
<dbReference type="AlphaFoldDB" id="A0A0C2N9Z9"/>
<comment type="subcellular location">
    <subcellularLocation>
        <location evidence="1">Nucleus</location>
    </subcellularLocation>
</comment>
<dbReference type="Pfam" id="PF07967">
    <property type="entry name" value="zf-C3HC"/>
    <property type="match status" value="1"/>
</dbReference>
<evidence type="ECO:0000259" key="3">
    <source>
        <dbReference type="Pfam" id="PF07967"/>
    </source>
</evidence>
<evidence type="ECO:0000256" key="1">
    <source>
        <dbReference type="ARBA" id="ARBA00004123"/>
    </source>
</evidence>
<dbReference type="GO" id="GO:0005634">
    <property type="term" value="C:nucleus"/>
    <property type="evidence" value="ECO:0007669"/>
    <property type="project" value="UniProtKB-SubCell"/>
</dbReference>
<evidence type="ECO:0000256" key="2">
    <source>
        <dbReference type="ARBA" id="ARBA00023242"/>
    </source>
</evidence>
<proteinExistence type="predicted"/>
<dbReference type="GO" id="GO:0008270">
    <property type="term" value="F:zinc ion binding"/>
    <property type="evidence" value="ECO:0007669"/>
    <property type="project" value="InterPro"/>
</dbReference>
<dbReference type="OrthoDB" id="2592092at2759"/>
<keyword evidence="5" id="KW-1185">Reference proteome</keyword>
<dbReference type="InterPro" id="IPR012935">
    <property type="entry name" value="NuBaID_N"/>
</dbReference>
<accession>A0A0C2N9Z9</accession>
<name>A0A0C2N9Z9_THEKT</name>
<comment type="caution">
    <text evidence="4">The sequence shown here is derived from an EMBL/GenBank/DDBJ whole genome shotgun (WGS) entry which is preliminary data.</text>
</comment>
<dbReference type="EMBL" id="JWZT01000939">
    <property type="protein sequence ID" value="KII73175.1"/>
    <property type="molecule type" value="Genomic_DNA"/>
</dbReference>
<sequence>MSQRNYPDSHPEFLDRVYSFTDEKWEDMPEFFSPYICSQFGWMCCGRESIKCVGCKRILNLNHDPLTDKLTDPEAIKCGSNSLQYLYEEVINGKLHLSFCEWPYNPSPGVFLFPIKELTYDNIVTNLKKYLHFDFCNTLFEFPVTIMSKILEKAWRLCR</sequence>
<protein>
    <submittedName>
        <fullName evidence="4">Nuclear-interacting partner of ALK</fullName>
    </submittedName>
</protein>
<keyword evidence="2" id="KW-0539">Nucleus</keyword>
<organism evidence="4 5">
    <name type="scientific">Thelohanellus kitauei</name>
    <name type="common">Myxosporean</name>
    <dbReference type="NCBI Taxonomy" id="669202"/>
    <lineage>
        <taxon>Eukaryota</taxon>
        <taxon>Metazoa</taxon>
        <taxon>Cnidaria</taxon>
        <taxon>Myxozoa</taxon>
        <taxon>Myxosporea</taxon>
        <taxon>Bivalvulida</taxon>
        <taxon>Platysporina</taxon>
        <taxon>Myxobolidae</taxon>
        <taxon>Thelohanellus</taxon>
    </lineage>
</organism>
<reference evidence="4 5" key="1">
    <citation type="journal article" date="2014" name="Genome Biol. Evol.">
        <title>The genome of the myxosporean Thelohanellus kitauei shows adaptations to nutrient acquisition within its fish host.</title>
        <authorList>
            <person name="Yang Y."/>
            <person name="Xiong J."/>
            <person name="Zhou Z."/>
            <person name="Huo F."/>
            <person name="Miao W."/>
            <person name="Ran C."/>
            <person name="Liu Y."/>
            <person name="Zhang J."/>
            <person name="Feng J."/>
            <person name="Wang M."/>
            <person name="Wang M."/>
            <person name="Wang L."/>
            <person name="Yao B."/>
        </authorList>
    </citation>
    <scope>NUCLEOTIDE SEQUENCE [LARGE SCALE GENOMIC DNA]</scope>
    <source>
        <strain evidence="4">Wuqing</strain>
    </source>
</reference>
<dbReference type="Proteomes" id="UP000031668">
    <property type="component" value="Unassembled WGS sequence"/>
</dbReference>
<feature type="domain" description="C3HC-type" evidence="3">
    <location>
        <begin position="9"/>
        <end position="116"/>
    </location>
</feature>
<evidence type="ECO:0000313" key="5">
    <source>
        <dbReference type="Proteomes" id="UP000031668"/>
    </source>
</evidence>
<evidence type="ECO:0000313" key="4">
    <source>
        <dbReference type="EMBL" id="KII73175.1"/>
    </source>
</evidence>